<dbReference type="Gene3D" id="3.20.20.60">
    <property type="entry name" value="Phosphoenolpyruvate-binding domains"/>
    <property type="match status" value="1"/>
</dbReference>
<dbReference type="InterPro" id="IPR015813">
    <property type="entry name" value="Pyrv/PenolPyrv_kinase-like_dom"/>
</dbReference>
<proteinExistence type="inferred from homology"/>
<dbReference type="GO" id="GO:0032259">
    <property type="term" value="P:methylation"/>
    <property type="evidence" value="ECO:0007669"/>
    <property type="project" value="UniProtKB-KW"/>
</dbReference>
<dbReference type="OrthoDB" id="9781789at2"/>
<keyword evidence="4 8" id="KW-0566">Pantothenate biosynthesis</keyword>
<dbReference type="PIRSF" id="PIRSF000388">
    <property type="entry name" value="Pantoate_hydroxy_MeTrfase"/>
    <property type="match status" value="1"/>
</dbReference>
<keyword evidence="8" id="KW-0963">Cytoplasm</keyword>
<evidence type="ECO:0000256" key="5">
    <source>
        <dbReference type="ARBA" id="ARBA00022679"/>
    </source>
</evidence>
<sequence length="311" mass="33564">MDNTKPVSIAELRDMRARGEKIACLTCYDASFALIEDRAGVDLVLIGDSLGMVLHGGRTTTPVTVDDIVYHSRCVAPHLSRAFLVADLPFLSYATLERALDASQRVMQEGGAKMVKLEGGREQASIVEYLSVRGVPVCAHLGLQPQFVHKMGAFRIQGRDEAAAEAMLHDARVLAEAGADLLLLECIPTELGARIAAESPVPVIGIGAGHRVDGQILVLHDILHVSPMVTLGRTPRFVKNYMTCAAEQGTPDIESAVRAYVREVKSGAYPAPEHRFDVPAPAAIRNDKAGRTARPALKRPAPAGVVRKRRK</sequence>
<dbReference type="FunFam" id="3.20.20.60:FF:000003">
    <property type="entry name" value="3-methyl-2-oxobutanoate hydroxymethyltransferase"/>
    <property type="match status" value="1"/>
</dbReference>
<dbReference type="NCBIfam" id="NF001452">
    <property type="entry name" value="PRK00311.1"/>
    <property type="match status" value="1"/>
</dbReference>
<dbReference type="Proteomes" id="UP000248330">
    <property type="component" value="Unassembled WGS sequence"/>
</dbReference>
<dbReference type="EC" id="2.1.2.11" evidence="8"/>
<evidence type="ECO:0000256" key="12">
    <source>
        <dbReference type="SAM" id="MobiDB-lite"/>
    </source>
</evidence>
<dbReference type="PANTHER" id="PTHR20881:SF0">
    <property type="entry name" value="3-METHYL-2-OXOBUTANOATE HYDROXYMETHYLTRANSFERASE"/>
    <property type="match status" value="1"/>
</dbReference>
<keyword evidence="14" id="KW-1185">Reference proteome</keyword>
<comment type="similarity">
    <text evidence="2 8">Belongs to the PanB family.</text>
</comment>
<evidence type="ECO:0000256" key="11">
    <source>
        <dbReference type="PIRSR" id="PIRSR000388-3"/>
    </source>
</evidence>
<keyword evidence="8 11" id="KW-0460">Magnesium</keyword>
<evidence type="ECO:0000256" key="10">
    <source>
        <dbReference type="PIRSR" id="PIRSR000388-2"/>
    </source>
</evidence>
<feature type="binding site" evidence="8 11">
    <location>
        <position position="87"/>
    </location>
    <ligand>
        <name>Mg(2+)</name>
        <dbReference type="ChEBI" id="CHEBI:18420"/>
    </ligand>
</feature>
<organism evidence="13 14">
    <name type="scientific">Sinimarinibacterium flocculans</name>
    <dbReference type="NCBI Taxonomy" id="985250"/>
    <lineage>
        <taxon>Bacteria</taxon>
        <taxon>Pseudomonadati</taxon>
        <taxon>Pseudomonadota</taxon>
        <taxon>Gammaproteobacteria</taxon>
        <taxon>Nevskiales</taxon>
        <taxon>Nevskiaceae</taxon>
        <taxon>Sinimarinibacterium</taxon>
    </lineage>
</organism>
<dbReference type="GO" id="GO:0003864">
    <property type="term" value="F:3-methyl-2-oxobutanoate hydroxymethyltransferase activity"/>
    <property type="evidence" value="ECO:0007669"/>
    <property type="project" value="UniProtKB-UniRule"/>
</dbReference>
<reference evidence="13 14" key="1">
    <citation type="submission" date="2018-04" db="EMBL/GenBank/DDBJ databases">
        <title>Genomic Encyclopedia of Type Strains, Phase IV (KMG-IV): sequencing the most valuable type-strain genomes for metagenomic binning, comparative biology and taxonomic classification.</title>
        <authorList>
            <person name="Goeker M."/>
        </authorList>
    </citation>
    <scope>NUCLEOTIDE SEQUENCE [LARGE SCALE GENOMIC DNA]</scope>
    <source>
        <strain evidence="13 14">DSM 104150</strain>
    </source>
</reference>
<comment type="catalytic activity">
    <reaction evidence="8">
        <text>(6R)-5,10-methylene-5,6,7,8-tetrahydrofolate + 3-methyl-2-oxobutanoate + H2O = 2-dehydropantoate + (6S)-5,6,7,8-tetrahydrofolate</text>
        <dbReference type="Rhea" id="RHEA:11824"/>
        <dbReference type="ChEBI" id="CHEBI:11561"/>
        <dbReference type="ChEBI" id="CHEBI:11851"/>
        <dbReference type="ChEBI" id="CHEBI:15377"/>
        <dbReference type="ChEBI" id="CHEBI:15636"/>
        <dbReference type="ChEBI" id="CHEBI:57453"/>
        <dbReference type="EC" id="2.1.2.11"/>
    </reaction>
</comment>
<dbReference type="InterPro" id="IPR003700">
    <property type="entry name" value="Pantoate_hydroxy_MeTrfase"/>
</dbReference>
<name>A0A318EJN1_9GAMM</name>
<dbReference type="GO" id="GO:0000287">
    <property type="term" value="F:magnesium ion binding"/>
    <property type="evidence" value="ECO:0007669"/>
    <property type="project" value="TreeGrafter"/>
</dbReference>
<comment type="subunit">
    <text evidence="3 8">Homodecamer; pentamer of dimers.</text>
</comment>
<evidence type="ECO:0000313" key="14">
    <source>
        <dbReference type="Proteomes" id="UP000248330"/>
    </source>
</evidence>
<gene>
    <name evidence="8" type="primary">panB</name>
    <name evidence="13" type="ORF">C8D93_101132</name>
</gene>
<dbReference type="AlphaFoldDB" id="A0A318EJN1"/>
<dbReference type="PANTHER" id="PTHR20881">
    <property type="entry name" value="3-METHYL-2-OXOBUTANOATE HYDROXYMETHYLTRANSFERASE"/>
    <property type="match status" value="1"/>
</dbReference>
<dbReference type="EMBL" id="QICN01000001">
    <property type="protein sequence ID" value="PXV71092.1"/>
    <property type="molecule type" value="Genomic_DNA"/>
</dbReference>
<evidence type="ECO:0000256" key="4">
    <source>
        <dbReference type="ARBA" id="ARBA00022655"/>
    </source>
</evidence>
<evidence type="ECO:0000256" key="7">
    <source>
        <dbReference type="ARBA" id="ARBA00056497"/>
    </source>
</evidence>
<feature type="region of interest" description="Disordered" evidence="12">
    <location>
        <begin position="287"/>
        <end position="311"/>
    </location>
</feature>
<dbReference type="SUPFAM" id="SSF51621">
    <property type="entry name" value="Phosphoenolpyruvate/pyruvate domain"/>
    <property type="match status" value="1"/>
</dbReference>
<comment type="pathway">
    <text evidence="1 8">Cofactor biosynthesis; (R)-pantothenate biosynthesis; (R)-pantoate from 3-methyl-2-oxobutanoate: step 1/2.</text>
</comment>
<accession>A0A318EJN1</accession>
<dbReference type="UniPathway" id="UPA00028">
    <property type="reaction ID" value="UER00003"/>
</dbReference>
<comment type="caution">
    <text evidence="13">The sequence shown here is derived from an EMBL/GenBank/DDBJ whole genome shotgun (WGS) entry which is preliminary data.</text>
</comment>
<dbReference type="Pfam" id="PF02548">
    <property type="entry name" value="Pantoate_transf"/>
    <property type="match status" value="1"/>
</dbReference>
<dbReference type="GO" id="GO:0005737">
    <property type="term" value="C:cytoplasm"/>
    <property type="evidence" value="ECO:0007669"/>
    <property type="project" value="UniProtKB-SubCell"/>
</dbReference>
<keyword evidence="6 8" id="KW-0479">Metal-binding</keyword>
<dbReference type="InterPro" id="IPR040442">
    <property type="entry name" value="Pyrv_kinase-like_dom_sf"/>
</dbReference>
<comment type="cofactor">
    <cofactor evidence="8 11">
        <name>Mg(2+)</name>
        <dbReference type="ChEBI" id="CHEBI:18420"/>
    </cofactor>
    <text evidence="8 11">Binds 1 Mg(2+) ion per subunit.</text>
</comment>
<evidence type="ECO:0000256" key="8">
    <source>
        <dbReference type="HAMAP-Rule" id="MF_00156"/>
    </source>
</evidence>
<feature type="active site" description="Proton acceptor" evidence="8 9">
    <location>
        <position position="185"/>
    </location>
</feature>
<evidence type="ECO:0000256" key="3">
    <source>
        <dbReference type="ARBA" id="ARBA00011424"/>
    </source>
</evidence>
<dbReference type="RefSeq" id="WP_110263245.1">
    <property type="nucleotide sequence ID" value="NZ_CAKZQT010000031.1"/>
</dbReference>
<dbReference type="GO" id="GO:0015940">
    <property type="term" value="P:pantothenate biosynthetic process"/>
    <property type="evidence" value="ECO:0007669"/>
    <property type="project" value="UniProtKB-UniRule"/>
</dbReference>
<comment type="subcellular location">
    <subcellularLocation>
        <location evidence="8">Cytoplasm</location>
    </subcellularLocation>
</comment>
<dbReference type="GO" id="GO:0008168">
    <property type="term" value="F:methyltransferase activity"/>
    <property type="evidence" value="ECO:0007669"/>
    <property type="project" value="UniProtKB-KW"/>
</dbReference>
<dbReference type="HAMAP" id="MF_00156">
    <property type="entry name" value="PanB"/>
    <property type="match status" value="1"/>
</dbReference>
<feature type="binding site" evidence="8 10">
    <location>
        <begin position="48"/>
        <end position="49"/>
    </location>
    <ligand>
        <name>3-methyl-2-oxobutanoate</name>
        <dbReference type="ChEBI" id="CHEBI:11851"/>
    </ligand>
</feature>
<evidence type="ECO:0000256" key="1">
    <source>
        <dbReference type="ARBA" id="ARBA00005033"/>
    </source>
</evidence>
<evidence type="ECO:0000313" key="13">
    <source>
        <dbReference type="EMBL" id="PXV71092.1"/>
    </source>
</evidence>
<feature type="binding site" evidence="8 11">
    <location>
        <position position="118"/>
    </location>
    <ligand>
        <name>Mg(2+)</name>
        <dbReference type="ChEBI" id="CHEBI:18420"/>
    </ligand>
</feature>
<feature type="binding site" evidence="8 10">
    <location>
        <position position="116"/>
    </location>
    <ligand>
        <name>3-methyl-2-oxobutanoate</name>
        <dbReference type="ChEBI" id="CHEBI:11851"/>
    </ligand>
</feature>
<keyword evidence="13" id="KW-0489">Methyltransferase</keyword>
<protein>
    <recommendedName>
        <fullName evidence="8">3-methyl-2-oxobutanoate hydroxymethyltransferase</fullName>
        <ecNumber evidence="8">2.1.2.11</ecNumber>
    </recommendedName>
    <alternativeName>
        <fullName evidence="8">Ketopantoate hydroxymethyltransferase</fullName>
        <shortName evidence="8">KPHMT</shortName>
    </alternativeName>
</protein>
<feature type="binding site" evidence="8 10">
    <location>
        <position position="87"/>
    </location>
    <ligand>
        <name>3-methyl-2-oxobutanoate</name>
        <dbReference type="ChEBI" id="CHEBI:11851"/>
    </ligand>
</feature>
<evidence type="ECO:0000256" key="6">
    <source>
        <dbReference type="ARBA" id="ARBA00022723"/>
    </source>
</evidence>
<evidence type="ECO:0000256" key="2">
    <source>
        <dbReference type="ARBA" id="ARBA00008676"/>
    </source>
</evidence>
<comment type="function">
    <text evidence="7 8">Catalyzes the reversible reaction in which hydroxymethyl group from 5,10-methylenetetrahydrofolate is transferred onto alpha-ketoisovalerate to form ketopantoate.</text>
</comment>
<dbReference type="CDD" id="cd06557">
    <property type="entry name" value="KPHMT-like"/>
    <property type="match status" value="1"/>
</dbReference>
<feature type="binding site" evidence="8 11">
    <location>
        <position position="48"/>
    </location>
    <ligand>
        <name>Mg(2+)</name>
        <dbReference type="ChEBI" id="CHEBI:18420"/>
    </ligand>
</feature>
<keyword evidence="5 8" id="KW-0808">Transferase</keyword>
<dbReference type="NCBIfam" id="TIGR00222">
    <property type="entry name" value="panB"/>
    <property type="match status" value="1"/>
</dbReference>
<evidence type="ECO:0000256" key="9">
    <source>
        <dbReference type="PIRSR" id="PIRSR000388-1"/>
    </source>
</evidence>